<dbReference type="InterPro" id="IPR019734">
    <property type="entry name" value="TPR_rpt"/>
</dbReference>
<feature type="domain" description="HTH luxR-type" evidence="3">
    <location>
        <begin position="701"/>
        <end position="766"/>
    </location>
</feature>
<dbReference type="OrthoDB" id="4500249at2"/>
<dbReference type="Proteomes" id="UP000278962">
    <property type="component" value="Unassembled WGS sequence"/>
</dbReference>
<evidence type="ECO:0000259" key="3">
    <source>
        <dbReference type="PROSITE" id="PS50043"/>
    </source>
</evidence>
<dbReference type="GO" id="GO:0006355">
    <property type="term" value="P:regulation of DNA-templated transcription"/>
    <property type="evidence" value="ECO:0007669"/>
    <property type="project" value="InterPro"/>
</dbReference>
<gene>
    <name evidence="4" type="ORF">C8N24_5888</name>
</gene>
<dbReference type="InterPro" id="IPR011990">
    <property type="entry name" value="TPR-like_helical_dom_sf"/>
</dbReference>
<dbReference type="GO" id="GO:0003677">
    <property type="term" value="F:DNA binding"/>
    <property type="evidence" value="ECO:0007669"/>
    <property type="project" value="InterPro"/>
</dbReference>
<proteinExistence type="predicted"/>
<dbReference type="GO" id="GO:0005737">
    <property type="term" value="C:cytoplasm"/>
    <property type="evidence" value="ECO:0007669"/>
    <property type="project" value="TreeGrafter"/>
</dbReference>
<dbReference type="PANTHER" id="PTHR16305">
    <property type="entry name" value="TESTICULAR SOLUBLE ADENYLYL CYCLASE"/>
    <property type="match status" value="1"/>
</dbReference>
<name>A0A660L1V4_9ACTN</name>
<dbReference type="SUPFAM" id="SSF48452">
    <property type="entry name" value="TPR-like"/>
    <property type="match status" value="2"/>
</dbReference>
<dbReference type="InterPro" id="IPR027417">
    <property type="entry name" value="P-loop_NTPase"/>
</dbReference>
<dbReference type="GO" id="GO:0005524">
    <property type="term" value="F:ATP binding"/>
    <property type="evidence" value="ECO:0007669"/>
    <property type="project" value="UniProtKB-KW"/>
</dbReference>
<dbReference type="PROSITE" id="PS00622">
    <property type="entry name" value="HTH_LUXR_1"/>
    <property type="match status" value="1"/>
</dbReference>
<dbReference type="Gene3D" id="1.25.40.10">
    <property type="entry name" value="Tetratricopeptide repeat domain"/>
    <property type="match status" value="3"/>
</dbReference>
<evidence type="ECO:0000313" key="5">
    <source>
        <dbReference type="Proteomes" id="UP000278962"/>
    </source>
</evidence>
<dbReference type="CDD" id="cd06170">
    <property type="entry name" value="LuxR_C_like"/>
    <property type="match status" value="1"/>
</dbReference>
<dbReference type="Gene3D" id="1.10.10.10">
    <property type="entry name" value="Winged helix-like DNA-binding domain superfamily/Winged helix DNA-binding domain"/>
    <property type="match status" value="1"/>
</dbReference>
<dbReference type="GO" id="GO:0004016">
    <property type="term" value="F:adenylate cyclase activity"/>
    <property type="evidence" value="ECO:0007669"/>
    <property type="project" value="TreeGrafter"/>
</dbReference>
<dbReference type="PRINTS" id="PR00038">
    <property type="entry name" value="HTHLUXR"/>
</dbReference>
<accession>A0A660L1V4</accession>
<dbReference type="SMART" id="SM00028">
    <property type="entry name" value="TPR"/>
    <property type="match status" value="5"/>
</dbReference>
<evidence type="ECO:0000313" key="4">
    <source>
        <dbReference type="EMBL" id="RKQ87856.1"/>
    </source>
</evidence>
<dbReference type="InterPro" id="IPR036388">
    <property type="entry name" value="WH-like_DNA-bd_sf"/>
</dbReference>
<dbReference type="PROSITE" id="PS50043">
    <property type="entry name" value="HTH_LUXR_2"/>
    <property type="match status" value="1"/>
</dbReference>
<evidence type="ECO:0000256" key="1">
    <source>
        <dbReference type="ARBA" id="ARBA00022741"/>
    </source>
</evidence>
<keyword evidence="5" id="KW-1185">Reference proteome</keyword>
<protein>
    <submittedName>
        <fullName evidence="4">Regulatory LuxR family protein</fullName>
    </submittedName>
</protein>
<sequence length="767" mass="81684">MRELASAAFITVHGEPGIGKTRLLRELADIARAHGVPVDEGTEVPRPPVVVIADDLDDAEPDTLEAIARLLRTPPRGGVLIALAYRRPPAALATALDVATRRGIVTDLPLAPLAPEDTVAYGAALQRLSGGNPFYLLELARHAGGVPPAITTSVAGELARLSEPARALVRGAAVGRERLDLAVAAAGVPEDLAALDEAVEAGLLVPTGVPRHYRFRHPIVRMAVYDDTSPGWRLAAHARVADALRSGPARARAHHLERCAKAGDEEAVAVLAEAASQAPPETAARWYAAAQRLKRDRRRSLLVPLANALATTGQLEKSLQALREALALVPGDRRLIAAVATCEHLLGRYATAHARISALPEHDVALLVDALYEPDYAALKSRAKRAVVAEPDNATAWALLALAHGTVGELTTAEEALQEAVAIVDATPDEQLVDSAYYLGFAEYMCERDVDAIRHLRRPAQGPLKLPMLVGLAHALERQGRLPEAMEAAERAVDLARHDQLLSWARAEEAYIAAVMGQRERALDAADEAVALAGRLDASFLTIATHALTAATFLEAGRPERSLQQARLAGDKLDPGRRALLLVVQGFAEGMLGRPAAAVECVERAWALVQGLPLQVPQAMVGNARARFALLAGDREGAAALAAADSPFPLYAAEGHLIRGLALGSTEDLVAAQAVPGAQRLHDEAARELRRLGHAAPGRQRRFARGELSGREREIAELVAQGRSNREIAGTLFLAEKTIEGHLTNIFSKLGVRSRAEVAAYMARAYA</sequence>
<dbReference type="SUPFAM" id="SSF52540">
    <property type="entry name" value="P-loop containing nucleoside triphosphate hydrolases"/>
    <property type="match status" value="1"/>
</dbReference>
<organism evidence="4 5">
    <name type="scientific">Solirubrobacter pauli</name>
    <dbReference type="NCBI Taxonomy" id="166793"/>
    <lineage>
        <taxon>Bacteria</taxon>
        <taxon>Bacillati</taxon>
        <taxon>Actinomycetota</taxon>
        <taxon>Thermoleophilia</taxon>
        <taxon>Solirubrobacterales</taxon>
        <taxon>Solirubrobacteraceae</taxon>
        <taxon>Solirubrobacter</taxon>
    </lineage>
</organism>
<dbReference type="InterPro" id="IPR000792">
    <property type="entry name" value="Tscrpt_reg_LuxR_C"/>
</dbReference>
<dbReference type="AlphaFoldDB" id="A0A660L1V4"/>
<dbReference type="SMART" id="SM00421">
    <property type="entry name" value="HTH_LUXR"/>
    <property type="match status" value="1"/>
</dbReference>
<dbReference type="PANTHER" id="PTHR16305:SF35">
    <property type="entry name" value="TRANSCRIPTIONAL ACTIVATOR DOMAIN"/>
    <property type="match status" value="1"/>
</dbReference>
<dbReference type="EMBL" id="RBIL01000002">
    <property type="protein sequence ID" value="RKQ87856.1"/>
    <property type="molecule type" value="Genomic_DNA"/>
</dbReference>
<dbReference type="Pfam" id="PF00196">
    <property type="entry name" value="GerE"/>
    <property type="match status" value="1"/>
</dbReference>
<evidence type="ECO:0000256" key="2">
    <source>
        <dbReference type="ARBA" id="ARBA00022840"/>
    </source>
</evidence>
<reference evidence="4 5" key="1">
    <citation type="submission" date="2018-10" db="EMBL/GenBank/DDBJ databases">
        <title>Genomic Encyclopedia of Archaeal and Bacterial Type Strains, Phase II (KMG-II): from individual species to whole genera.</title>
        <authorList>
            <person name="Goeker M."/>
        </authorList>
    </citation>
    <scope>NUCLEOTIDE SEQUENCE [LARGE SCALE GENOMIC DNA]</scope>
    <source>
        <strain evidence="4 5">DSM 14954</strain>
    </source>
</reference>
<keyword evidence="1" id="KW-0547">Nucleotide-binding</keyword>
<dbReference type="SUPFAM" id="SSF46894">
    <property type="entry name" value="C-terminal effector domain of the bipartite response regulators"/>
    <property type="match status" value="1"/>
</dbReference>
<dbReference type="InterPro" id="IPR016032">
    <property type="entry name" value="Sig_transdc_resp-reg_C-effctor"/>
</dbReference>
<keyword evidence="2" id="KW-0067">ATP-binding</keyword>
<comment type="caution">
    <text evidence="4">The sequence shown here is derived from an EMBL/GenBank/DDBJ whole genome shotgun (WGS) entry which is preliminary data.</text>
</comment>